<keyword evidence="5" id="KW-0460">Magnesium</keyword>
<evidence type="ECO:0000313" key="7">
    <source>
        <dbReference type="Proteomes" id="UP000466024"/>
    </source>
</evidence>
<dbReference type="RefSeq" id="WP_149436383.1">
    <property type="nucleotide sequence ID" value="NZ_VTPX01000009.1"/>
</dbReference>
<gene>
    <name evidence="6" type="ORF">F0A16_15875</name>
</gene>
<comment type="cofactor">
    <cofactor evidence="1">
        <name>a divalent metal cation</name>
        <dbReference type="ChEBI" id="CHEBI:60240"/>
    </cofactor>
</comment>
<dbReference type="EMBL" id="VTPX01000009">
    <property type="protein sequence ID" value="KAA0016972.1"/>
    <property type="molecule type" value="Genomic_DNA"/>
</dbReference>
<dbReference type="Pfam" id="PF03737">
    <property type="entry name" value="RraA-like"/>
    <property type="match status" value="1"/>
</dbReference>
<dbReference type="Gene3D" id="3.50.30.40">
    <property type="entry name" value="Ribonuclease E inhibitor RraA/RraA-like"/>
    <property type="match status" value="1"/>
</dbReference>
<proteinExistence type="predicted"/>
<reference evidence="6 7" key="1">
    <citation type="submission" date="2019-08" db="EMBL/GenBank/DDBJ databases">
        <title>Bioinformatics analysis of the strain L3 and L5.</title>
        <authorList>
            <person name="Li X."/>
        </authorList>
    </citation>
    <scope>NUCLEOTIDE SEQUENCE [LARGE SCALE GENOMIC DNA]</scope>
    <source>
        <strain evidence="6 7">L3</strain>
    </source>
</reference>
<dbReference type="PANTHER" id="PTHR33254">
    <property type="entry name" value="4-HYDROXY-4-METHYL-2-OXOGLUTARATE ALDOLASE 3-RELATED"/>
    <property type="match status" value="1"/>
</dbReference>
<comment type="caution">
    <text evidence="6">The sequence shown here is derived from an EMBL/GenBank/DDBJ whole genome shotgun (WGS) entry which is preliminary data.</text>
</comment>
<dbReference type="SUPFAM" id="SSF89562">
    <property type="entry name" value="RraA-like"/>
    <property type="match status" value="1"/>
</dbReference>
<keyword evidence="5" id="KW-0479">Metal-binding</keyword>
<organism evidence="6 7">
    <name type="scientific">Salinicola corii</name>
    <dbReference type="NCBI Taxonomy" id="2606937"/>
    <lineage>
        <taxon>Bacteria</taxon>
        <taxon>Pseudomonadati</taxon>
        <taxon>Pseudomonadota</taxon>
        <taxon>Gammaproteobacteria</taxon>
        <taxon>Oceanospirillales</taxon>
        <taxon>Halomonadaceae</taxon>
        <taxon>Salinicola</taxon>
    </lineage>
</organism>
<name>A0A640WAA2_9GAMM</name>
<dbReference type="InterPro" id="IPR005493">
    <property type="entry name" value="RraA/RraA-like"/>
</dbReference>
<accession>A0A640WAA2</accession>
<dbReference type="AlphaFoldDB" id="A0A640WAA2"/>
<feature type="binding site" evidence="5">
    <location>
        <position position="121"/>
    </location>
    <ligand>
        <name>Mg(2+)</name>
        <dbReference type="ChEBI" id="CHEBI:18420"/>
    </ligand>
</feature>
<dbReference type="PANTHER" id="PTHR33254:SF4">
    <property type="entry name" value="4-HYDROXY-4-METHYL-2-OXOGLUTARATE ALDOLASE 3-RELATED"/>
    <property type="match status" value="1"/>
</dbReference>
<protein>
    <recommendedName>
        <fullName evidence="2">Putative 4-hydroxy-4-methyl-2-oxoglutarate aldolase</fullName>
    </recommendedName>
    <alternativeName>
        <fullName evidence="3">Regulator of ribonuclease activity homolog</fullName>
    </alternativeName>
    <alternativeName>
        <fullName evidence="4">RraA-like protein</fullName>
    </alternativeName>
</protein>
<evidence type="ECO:0000256" key="4">
    <source>
        <dbReference type="ARBA" id="ARBA00030169"/>
    </source>
</evidence>
<comment type="cofactor">
    <cofactor evidence="5">
        <name>Mg(2+)</name>
        <dbReference type="ChEBI" id="CHEBI:18420"/>
    </cofactor>
</comment>
<dbReference type="Proteomes" id="UP000466024">
    <property type="component" value="Unassembled WGS sequence"/>
</dbReference>
<evidence type="ECO:0000256" key="2">
    <source>
        <dbReference type="ARBA" id="ARBA00016549"/>
    </source>
</evidence>
<keyword evidence="7" id="KW-1185">Reference proteome</keyword>
<dbReference type="CDD" id="cd16841">
    <property type="entry name" value="RraA_family"/>
    <property type="match status" value="1"/>
</dbReference>
<dbReference type="InterPro" id="IPR036704">
    <property type="entry name" value="RraA/RraA-like_sf"/>
</dbReference>
<evidence type="ECO:0000256" key="1">
    <source>
        <dbReference type="ARBA" id="ARBA00001968"/>
    </source>
</evidence>
<evidence type="ECO:0000256" key="3">
    <source>
        <dbReference type="ARBA" id="ARBA00029596"/>
    </source>
</evidence>
<sequence length="221" mass="23321">MSYGVNPCHDGVEDGVIEAYRLLSTSALGHLTHTGYLPGLRALHSDTHLCGRALTAEIDSRDSRVLREALIMARPGDVLVIVDHDAVSGCEPCLACWGELRTLAACVKGLAGVVVIGAITDVQALRALSLPIFHRDISALTIPAGESRWGELNRPVSHAGVGIAPGDLIFGDDDGLFALSPARATSLLSAIQEKEAADARRRDELLARLGDSRLGSSGARE</sequence>
<evidence type="ECO:0000313" key="6">
    <source>
        <dbReference type="EMBL" id="KAA0016972.1"/>
    </source>
</evidence>
<dbReference type="GO" id="GO:0046872">
    <property type="term" value="F:metal ion binding"/>
    <property type="evidence" value="ECO:0007669"/>
    <property type="project" value="UniProtKB-KW"/>
</dbReference>
<evidence type="ECO:0000256" key="5">
    <source>
        <dbReference type="PIRSR" id="PIRSR605493-1"/>
    </source>
</evidence>